<dbReference type="Pfam" id="PF01979">
    <property type="entry name" value="Amidohydro_1"/>
    <property type="match status" value="1"/>
</dbReference>
<dbReference type="InterPro" id="IPR011059">
    <property type="entry name" value="Metal-dep_hydrolase_composite"/>
</dbReference>
<evidence type="ECO:0000313" key="2">
    <source>
        <dbReference type="EMBL" id="NSL85596.1"/>
    </source>
</evidence>
<dbReference type="PANTHER" id="PTHR43135">
    <property type="entry name" value="ALPHA-D-RIBOSE 1-METHYLPHOSPHONATE 5-TRIPHOSPHATE DIPHOSPHATASE"/>
    <property type="match status" value="1"/>
</dbReference>
<dbReference type="Gene3D" id="2.30.40.10">
    <property type="entry name" value="Urease, subunit C, domain 1"/>
    <property type="match status" value="1"/>
</dbReference>
<sequence length="442" mass="48865">MKQLQVTFIAALLLMTAGAHAQQPTLVIRNIRVIPMTTDTILQDRDVWIANEKIIRITPAAGKRAFRKKGFRQINGTGKYLIPGLTDSHVHYKNYVSVFHECDSLYLRYGITGVLALNGRPELLCHRDSIRRGLLQGPDIVCASPPMNDSTMTAEQAVAKLDTFRQAGYDFVKIYSDLSKEGFNAFSQHAAAYGLRLAGHIPQRVTTMGVLHSRQELIAHAEEYLYSPPVNYFMGNIETPVLPDTSLIPMLAKATADAHKAVSPTLITFYSIWQTAEDVNSYLSAMPLPAIDPVAVTWDWMNSGIPQKFAAPRGRQRMQAAFDFQLQLVKAFNDRKVLLLAGTDAPTMPGLVPGYSLHLELQLLHKAGLSNYEALKTATVNAAEFLHTADQRGTISEGKEATLIILDQNPFTDIQHTLSVNTVLLKGKIVSAGQPSRGRKLF</sequence>
<proteinExistence type="predicted"/>
<dbReference type="Proteomes" id="UP000281028">
    <property type="component" value="Unassembled WGS sequence"/>
</dbReference>
<dbReference type="Gene3D" id="3.30.110.90">
    <property type="entry name" value="Amidohydrolase"/>
    <property type="match status" value="1"/>
</dbReference>
<dbReference type="SUPFAM" id="SSF51556">
    <property type="entry name" value="Metallo-dependent hydrolases"/>
    <property type="match status" value="1"/>
</dbReference>
<comment type="caution">
    <text evidence="2">The sequence shown here is derived from an EMBL/GenBank/DDBJ whole genome shotgun (WGS) entry which is preliminary data.</text>
</comment>
<dbReference type="InterPro" id="IPR032466">
    <property type="entry name" value="Metal_Hydrolase"/>
</dbReference>
<dbReference type="Gene3D" id="3.40.50.10910">
    <property type="entry name" value="Amidohydrolase"/>
    <property type="match status" value="1"/>
</dbReference>
<dbReference type="OrthoDB" id="9797498at2"/>
<evidence type="ECO:0000259" key="1">
    <source>
        <dbReference type="Pfam" id="PF01979"/>
    </source>
</evidence>
<protein>
    <submittedName>
        <fullName evidence="2">Amidohydrolase family protein</fullName>
    </submittedName>
</protein>
<accession>A0A433WA03</accession>
<evidence type="ECO:0000313" key="3">
    <source>
        <dbReference type="Proteomes" id="UP000281028"/>
    </source>
</evidence>
<feature type="domain" description="Amidohydrolase-related" evidence="1">
    <location>
        <begin position="336"/>
        <end position="430"/>
    </location>
</feature>
<dbReference type="PANTHER" id="PTHR43135:SF3">
    <property type="entry name" value="ALPHA-D-RIBOSE 1-METHYLPHOSPHONATE 5-TRIPHOSPHATE DIPHOSPHATASE"/>
    <property type="match status" value="1"/>
</dbReference>
<name>A0A433WA03_9BACT</name>
<dbReference type="Gene3D" id="1.20.58.520">
    <property type="entry name" value="Amidohydrolase"/>
    <property type="match status" value="1"/>
</dbReference>
<reference evidence="2" key="1">
    <citation type="submission" date="2020-05" db="EMBL/GenBank/DDBJ databases">
        <title>Chitinophaga laudate sp. nov., isolated from a tropical peat swamp.</title>
        <authorList>
            <person name="Goh C.B.S."/>
            <person name="Lee M.S."/>
            <person name="Parimannan S."/>
            <person name="Pasbakhsh P."/>
            <person name="Yule C.M."/>
            <person name="Rajandas H."/>
            <person name="Loke S."/>
            <person name="Croft L."/>
            <person name="Tan J.B.L."/>
        </authorList>
    </citation>
    <scope>NUCLEOTIDE SEQUENCE</scope>
    <source>
        <strain evidence="2">Mgbs1</strain>
    </source>
</reference>
<dbReference type="EMBL" id="RIAR02000001">
    <property type="protein sequence ID" value="NSL85596.1"/>
    <property type="molecule type" value="Genomic_DNA"/>
</dbReference>
<dbReference type="AlphaFoldDB" id="A0A433WA03"/>
<keyword evidence="3" id="KW-1185">Reference proteome</keyword>
<gene>
    <name evidence="2" type="ORF">ECE50_002055</name>
</gene>
<dbReference type="SUPFAM" id="SSF51338">
    <property type="entry name" value="Composite domain of metallo-dependent hydrolases"/>
    <property type="match status" value="1"/>
</dbReference>
<dbReference type="GO" id="GO:0016810">
    <property type="term" value="F:hydrolase activity, acting on carbon-nitrogen (but not peptide) bonds"/>
    <property type="evidence" value="ECO:0007669"/>
    <property type="project" value="InterPro"/>
</dbReference>
<dbReference type="InterPro" id="IPR051781">
    <property type="entry name" value="Metallo-dep_Hydrolase"/>
</dbReference>
<dbReference type="InterPro" id="IPR006680">
    <property type="entry name" value="Amidohydro-rel"/>
</dbReference>
<organism evidence="2 3">
    <name type="scientific">Chitinophaga solisilvae</name>
    <dbReference type="NCBI Taxonomy" id="1233460"/>
    <lineage>
        <taxon>Bacteria</taxon>
        <taxon>Pseudomonadati</taxon>
        <taxon>Bacteroidota</taxon>
        <taxon>Chitinophagia</taxon>
        <taxon>Chitinophagales</taxon>
        <taxon>Chitinophagaceae</taxon>
        <taxon>Chitinophaga</taxon>
    </lineage>
</organism>